<dbReference type="RefSeq" id="WP_092257722.1">
    <property type="nucleotide sequence ID" value="NZ_CP047199.1"/>
</dbReference>
<dbReference type="Gene3D" id="3.90.190.20">
    <property type="entry name" value="Mur ligase, C-terminal domain"/>
    <property type="match status" value="1"/>
</dbReference>
<dbReference type="PROSITE" id="PS01012">
    <property type="entry name" value="FOLYLPOLYGLU_SYNT_2"/>
    <property type="match status" value="1"/>
</dbReference>
<evidence type="ECO:0000259" key="11">
    <source>
        <dbReference type="Pfam" id="PF08245"/>
    </source>
</evidence>
<evidence type="ECO:0000256" key="3">
    <source>
        <dbReference type="ARBA" id="ARBA00022598"/>
    </source>
</evidence>
<dbReference type="PANTHER" id="PTHR11136">
    <property type="entry name" value="FOLYLPOLYGLUTAMATE SYNTHASE-RELATED"/>
    <property type="match status" value="1"/>
</dbReference>
<dbReference type="SUPFAM" id="SSF53244">
    <property type="entry name" value="MurD-like peptide ligases, peptide-binding domain"/>
    <property type="match status" value="1"/>
</dbReference>
<keyword evidence="13" id="KW-1185">Reference proteome</keyword>
<evidence type="ECO:0000256" key="2">
    <source>
        <dbReference type="ARBA" id="ARBA00013025"/>
    </source>
</evidence>
<dbReference type="Proteomes" id="UP000198929">
    <property type="component" value="Unassembled WGS sequence"/>
</dbReference>
<evidence type="ECO:0000259" key="10">
    <source>
        <dbReference type="Pfam" id="PF02875"/>
    </source>
</evidence>
<comment type="catalytic activity">
    <reaction evidence="9">
        <text>(6S)-5,6,7,8-tetrahydrofolyl-(gamma-L-Glu)(n) + L-glutamate + ATP = (6S)-5,6,7,8-tetrahydrofolyl-(gamma-L-Glu)(n+1) + ADP + phosphate + H(+)</text>
        <dbReference type="Rhea" id="RHEA:10580"/>
        <dbReference type="Rhea" id="RHEA-COMP:14738"/>
        <dbReference type="Rhea" id="RHEA-COMP:14740"/>
        <dbReference type="ChEBI" id="CHEBI:15378"/>
        <dbReference type="ChEBI" id="CHEBI:29985"/>
        <dbReference type="ChEBI" id="CHEBI:30616"/>
        <dbReference type="ChEBI" id="CHEBI:43474"/>
        <dbReference type="ChEBI" id="CHEBI:141005"/>
        <dbReference type="ChEBI" id="CHEBI:456216"/>
        <dbReference type="EC" id="6.3.2.17"/>
    </reaction>
</comment>
<proteinExistence type="inferred from homology"/>
<dbReference type="PANTHER" id="PTHR11136:SF0">
    <property type="entry name" value="DIHYDROFOLATE SYNTHETASE-RELATED"/>
    <property type="match status" value="1"/>
</dbReference>
<dbReference type="GO" id="GO:0005524">
    <property type="term" value="F:ATP binding"/>
    <property type="evidence" value="ECO:0007669"/>
    <property type="project" value="UniProtKB-KW"/>
</dbReference>
<evidence type="ECO:0000256" key="9">
    <source>
        <dbReference type="ARBA" id="ARBA00047493"/>
    </source>
</evidence>
<keyword evidence="5" id="KW-0547">Nucleotide-binding</keyword>
<dbReference type="GO" id="GO:0008841">
    <property type="term" value="F:dihydrofolate synthase activity"/>
    <property type="evidence" value="ECO:0007669"/>
    <property type="project" value="TreeGrafter"/>
</dbReference>
<dbReference type="STRING" id="1121357.SAMN05661109_01236"/>
<dbReference type="InterPro" id="IPR001645">
    <property type="entry name" value="Folylpolyglutamate_synth"/>
</dbReference>
<evidence type="ECO:0000256" key="6">
    <source>
        <dbReference type="ARBA" id="ARBA00022840"/>
    </source>
</evidence>
<keyword evidence="3" id="KW-0436">Ligase</keyword>
<keyword evidence="4" id="KW-0479">Metal-binding</keyword>
<dbReference type="Pfam" id="PF02875">
    <property type="entry name" value="Mur_ligase_C"/>
    <property type="match status" value="1"/>
</dbReference>
<dbReference type="Gene3D" id="3.40.1190.10">
    <property type="entry name" value="Mur-like, catalytic domain"/>
    <property type="match status" value="1"/>
</dbReference>
<dbReference type="InterPro" id="IPR036565">
    <property type="entry name" value="Mur-like_cat_sf"/>
</dbReference>
<keyword evidence="7" id="KW-0460">Magnesium</keyword>
<dbReference type="InterPro" id="IPR018109">
    <property type="entry name" value="Folylpolyglutamate_synth_CS"/>
</dbReference>
<evidence type="ECO:0000256" key="5">
    <source>
        <dbReference type="ARBA" id="ARBA00022741"/>
    </source>
</evidence>
<comment type="similarity">
    <text evidence="1">Belongs to the folylpolyglutamate synthase family.</text>
</comment>
<evidence type="ECO:0000313" key="13">
    <source>
        <dbReference type="Proteomes" id="UP000198929"/>
    </source>
</evidence>
<dbReference type="Pfam" id="PF08245">
    <property type="entry name" value="Mur_ligase_M"/>
    <property type="match status" value="1"/>
</dbReference>
<gene>
    <name evidence="12" type="ORF">SAMN05661109_01236</name>
</gene>
<feature type="domain" description="Mur ligase central" evidence="11">
    <location>
        <begin position="223"/>
        <end position="365"/>
    </location>
</feature>
<dbReference type="InterPro" id="IPR036615">
    <property type="entry name" value="Mur_ligase_C_dom_sf"/>
</dbReference>
<dbReference type="GO" id="GO:0004326">
    <property type="term" value="F:tetrahydrofolylpolyglutamate synthase activity"/>
    <property type="evidence" value="ECO:0007669"/>
    <property type="project" value="UniProtKB-EC"/>
</dbReference>
<reference evidence="13" key="1">
    <citation type="submission" date="2016-10" db="EMBL/GenBank/DDBJ databases">
        <authorList>
            <person name="Varghese N."/>
            <person name="Submissions S."/>
        </authorList>
    </citation>
    <scope>NUCLEOTIDE SEQUENCE [LARGE SCALE GENOMIC DNA]</scope>
    <source>
        <strain evidence="13">DSM 20524</strain>
    </source>
</reference>
<dbReference type="SUPFAM" id="SSF53623">
    <property type="entry name" value="MurD-like peptide ligases, catalytic domain"/>
    <property type="match status" value="1"/>
</dbReference>
<evidence type="ECO:0000256" key="8">
    <source>
        <dbReference type="ARBA" id="ARBA00030592"/>
    </source>
</evidence>
<sequence length="539" mass="56778">MTDNRPHSDDEQIKRILEAIDAAEFGGDDADDADEAEAVLPEQPDFDVEITEAGRTLNLGGTPVVGDGPVEVDGLVTETVEPIERPVTDDDRAALASVENELAQRASEREIEPSTEKIALLLDFLGTPQQIYKVIHVAGTNGKTSTVRMIATLLEAFHRRVGYFVSPQLSAANDMISIDGEDLHPADFVRIYQEIKPFVELVDARYDVPLSRFEVLTAIAYAAFADAPVDVAVIEAGMGGQWDSTNVVNADVNVITPVGLDHTDYLGETIAEIAANKVGIIRNPDAVAIVAAQPEEAVGPILARAVEVDAAVARYGVEFTVADSAIAVGGQTVQINGLGGLYGDVFVPLSGAHQAANAAVALAAVEAFFGAHAGRQLDVETIRRGFAAVEVPGRLQRMDTTPTTFVDSTHNPAGAQALAAALERDFHFSTLIGVVGVLEDKDAVGILRALEPVLSVVVVAGLSSPRALDVFDLADIAREVFGDERVFVGETLAGAYATARELAVEESGVDEAQSGTGIVLTGSGHVVGQARALFAKDAE</sequence>
<protein>
    <recommendedName>
        <fullName evidence="2">tetrahydrofolate synthase</fullName>
        <ecNumber evidence="2">6.3.2.17</ecNumber>
    </recommendedName>
    <alternativeName>
        <fullName evidence="8">Tetrahydrofolylpolyglutamate synthase</fullName>
    </alternativeName>
</protein>
<evidence type="ECO:0000256" key="7">
    <source>
        <dbReference type="ARBA" id="ARBA00022842"/>
    </source>
</evidence>
<keyword evidence="6" id="KW-0067">ATP-binding</keyword>
<dbReference type="NCBIfam" id="TIGR01499">
    <property type="entry name" value="folC"/>
    <property type="match status" value="1"/>
</dbReference>
<feature type="domain" description="Mur ligase C-terminal" evidence="10">
    <location>
        <begin position="393"/>
        <end position="524"/>
    </location>
</feature>
<accession>A0A1H9SRA5</accession>
<dbReference type="GO" id="GO:0005737">
    <property type="term" value="C:cytoplasm"/>
    <property type="evidence" value="ECO:0007669"/>
    <property type="project" value="TreeGrafter"/>
</dbReference>
<dbReference type="GO" id="GO:0046872">
    <property type="term" value="F:metal ion binding"/>
    <property type="evidence" value="ECO:0007669"/>
    <property type="project" value="UniProtKB-KW"/>
</dbReference>
<organism evidence="12 13">
    <name type="scientific">Corynebacterium cystitidis DSM 20524</name>
    <dbReference type="NCBI Taxonomy" id="1121357"/>
    <lineage>
        <taxon>Bacteria</taxon>
        <taxon>Bacillati</taxon>
        <taxon>Actinomycetota</taxon>
        <taxon>Actinomycetes</taxon>
        <taxon>Mycobacteriales</taxon>
        <taxon>Corynebacteriaceae</taxon>
        <taxon>Corynebacterium</taxon>
    </lineage>
</organism>
<dbReference type="InterPro" id="IPR013221">
    <property type="entry name" value="Mur_ligase_cen"/>
</dbReference>
<evidence type="ECO:0000313" key="12">
    <source>
        <dbReference type="EMBL" id="SER87540.1"/>
    </source>
</evidence>
<evidence type="ECO:0000256" key="4">
    <source>
        <dbReference type="ARBA" id="ARBA00022723"/>
    </source>
</evidence>
<dbReference type="EMBL" id="FOGQ01000004">
    <property type="protein sequence ID" value="SER87540.1"/>
    <property type="molecule type" value="Genomic_DNA"/>
</dbReference>
<dbReference type="AlphaFoldDB" id="A0A1H9SRA5"/>
<evidence type="ECO:0000256" key="1">
    <source>
        <dbReference type="ARBA" id="ARBA00008276"/>
    </source>
</evidence>
<dbReference type="EC" id="6.3.2.17" evidence="2"/>
<name>A0A1H9SRA5_9CORY</name>
<dbReference type="InterPro" id="IPR004101">
    <property type="entry name" value="Mur_ligase_C"/>
</dbReference>